<keyword evidence="1" id="KW-1133">Transmembrane helix</keyword>
<dbReference type="RefSeq" id="WP_089874028.1">
    <property type="nucleotide sequence ID" value="NZ_FNBH01000003.1"/>
</dbReference>
<evidence type="ECO:0000313" key="3">
    <source>
        <dbReference type="Proteomes" id="UP000199203"/>
    </source>
</evidence>
<evidence type="ECO:0000256" key="1">
    <source>
        <dbReference type="SAM" id="Phobius"/>
    </source>
</evidence>
<dbReference type="AlphaFoldDB" id="A0A1G7RVD1"/>
<dbReference type="OrthoDB" id="1263634at2"/>
<sequence>MKKYQETIYKIILIFSVLINIFLIVLLFFVLRDSLSGHGEWFLDGRSFWYFIGVILAYSLANSIFIVRFLKIKSIKE</sequence>
<gene>
    <name evidence="2" type="ORF">SAMN05421825_2793</name>
</gene>
<evidence type="ECO:0000313" key="2">
    <source>
        <dbReference type="EMBL" id="SDG14777.1"/>
    </source>
</evidence>
<proteinExistence type="predicted"/>
<feature type="transmembrane region" description="Helical" evidence="1">
    <location>
        <begin position="49"/>
        <end position="70"/>
    </location>
</feature>
<dbReference type="Proteomes" id="UP000199203">
    <property type="component" value="Unassembled WGS sequence"/>
</dbReference>
<dbReference type="STRING" id="454006.SAMN05421825_2793"/>
<organism evidence="2 3">
    <name type="scientific">Epilithonimonas hungarica</name>
    <dbReference type="NCBI Taxonomy" id="454006"/>
    <lineage>
        <taxon>Bacteria</taxon>
        <taxon>Pseudomonadati</taxon>
        <taxon>Bacteroidota</taxon>
        <taxon>Flavobacteriia</taxon>
        <taxon>Flavobacteriales</taxon>
        <taxon>Weeksellaceae</taxon>
        <taxon>Chryseobacterium group</taxon>
        <taxon>Epilithonimonas</taxon>
    </lineage>
</organism>
<reference evidence="3" key="1">
    <citation type="submission" date="2016-10" db="EMBL/GenBank/DDBJ databases">
        <authorList>
            <person name="Varghese N."/>
            <person name="Submissions S."/>
        </authorList>
    </citation>
    <scope>NUCLEOTIDE SEQUENCE [LARGE SCALE GENOMIC DNA]</scope>
    <source>
        <strain evidence="3">DSM 19684</strain>
    </source>
</reference>
<keyword evidence="3" id="KW-1185">Reference proteome</keyword>
<name>A0A1G7RVD1_9FLAO</name>
<protein>
    <submittedName>
        <fullName evidence="2">Uncharacterized protein</fullName>
    </submittedName>
</protein>
<keyword evidence="1" id="KW-0472">Membrane</keyword>
<keyword evidence="1" id="KW-0812">Transmembrane</keyword>
<feature type="transmembrane region" description="Helical" evidence="1">
    <location>
        <begin position="7"/>
        <end position="29"/>
    </location>
</feature>
<accession>A0A1G7RVD1</accession>
<dbReference type="EMBL" id="FNBH01000003">
    <property type="protein sequence ID" value="SDG14777.1"/>
    <property type="molecule type" value="Genomic_DNA"/>
</dbReference>